<accession>B3S7A9</accession>
<organism evidence="2 3">
    <name type="scientific">Trichoplax adhaerens</name>
    <name type="common">Trichoplax reptans</name>
    <dbReference type="NCBI Taxonomy" id="10228"/>
    <lineage>
        <taxon>Eukaryota</taxon>
        <taxon>Metazoa</taxon>
        <taxon>Placozoa</taxon>
        <taxon>Uniplacotomia</taxon>
        <taxon>Trichoplacea</taxon>
        <taxon>Trichoplacidae</taxon>
        <taxon>Trichoplax</taxon>
    </lineage>
</organism>
<dbReference type="PANTHER" id="PTHR39063:SF1">
    <property type="entry name" value="OFD1 CENTRIOLE AND CENTRIOLAR SATELLITE PROTEIN"/>
    <property type="match status" value="1"/>
</dbReference>
<evidence type="ECO:0000313" key="2">
    <source>
        <dbReference type="EMBL" id="EDV21534.1"/>
    </source>
</evidence>
<dbReference type="RefSeq" id="XP_002116134.1">
    <property type="nucleotide sequence ID" value="XM_002116098.1"/>
</dbReference>
<sequence>MVDLEEPTLSEEELKLKLFHNFRQRGILTTLKSQLRKKMVDELQQRQGVLTSNINHCEQTVNQLNLDVGNSIICNHLKTYRYDYALSVYLPECNLSEDKVYNIPDIIDFMKFQPNDPFYRKAIALTTTAEQSLLIVLLDYFLNQNQVKPIPRLDNSYQRLQILDQTVMDSHHTRDKNHDSVEDKLIAMEKEIETRCIAQAKVEMERFENVTLTKMRLEERTKYQQELQTIRKELEQDYYQKKEALRRKEEDTMQHLRNQELEKEAQLHLQRQSILEQLEMVRSKELELKRCFELNEQSQKLESEKARAAEERIRMKETSISNLEQRYQRDLEDNITRHDSTVCLTLLSKK</sequence>
<dbReference type="GeneID" id="6757269"/>
<dbReference type="InParanoid" id="B3S7A9"/>
<dbReference type="Pfam" id="PF16045">
    <property type="entry name" value="LisH_2"/>
    <property type="match status" value="1"/>
</dbReference>
<protein>
    <submittedName>
        <fullName evidence="2">Uncharacterized protein</fullName>
    </submittedName>
</protein>
<evidence type="ECO:0000256" key="1">
    <source>
        <dbReference type="SAM" id="Coils"/>
    </source>
</evidence>
<gene>
    <name evidence="2" type="ORF">TRIADDRAFT_30393</name>
</gene>
<dbReference type="EMBL" id="DS985253">
    <property type="protein sequence ID" value="EDV21534.1"/>
    <property type="molecule type" value="Genomic_DNA"/>
</dbReference>
<reference evidence="2 3" key="1">
    <citation type="journal article" date="2008" name="Nature">
        <title>The Trichoplax genome and the nature of placozoans.</title>
        <authorList>
            <person name="Srivastava M."/>
            <person name="Begovic E."/>
            <person name="Chapman J."/>
            <person name="Putnam N.H."/>
            <person name="Hellsten U."/>
            <person name="Kawashima T."/>
            <person name="Kuo A."/>
            <person name="Mitros T."/>
            <person name="Salamov A."/>
            <person name="Carpenter M.L."/>
            <person name="Signorovitch A.Y."/>
            <person name="Moreno M.A."/>
            <person name="Kamm K."/>
            <person name="Grimwood J."/>
            <person name="Schmutz J."/>
            <person name="Shapiro H."/>
            <person name="Grigoriev I.V."/>
            <person name="Buss L.W."/>
            <person name="Schierwater B."/>
            <person name="Dellaporta S.L."/>
            <person name="Rokhsar D.S."/>
        </authorList>
    </citation>
    <scope>NUCLEOTIDE SEQUENCE [LARGE SCALE GENOMIC DNA]</scope>
    <source>
        <strain evidence="2 3">Grell-BS-1999</strain>
    </source>
</reference>
<dbReference type="Proteomes" id="UP000009022">
    <property type="component" value="Unassembled WGS sequence"/>
</dbReference>
<dbReference type="eggNOG" id="ENOG502QQR5">
    <property type="taxonomic scope" value="Eukaryota"/>
</dbReference>
<dbReference type="InterPro" id="IPR055289">
    <property type="entry name" value="OFD1"/>
</dbReference>
<keyword evidence="3" id="KW-1185">Reference proteome</keyword>
<dbReference type="KEGG" id="tad:TRIADDRAFT_30393"/>
<name>B3S7A9_TRIAD</name>
<dbReference type="CTD" id="6757269"/>
<dbReference type="InterPro" id="IPR006594">
    <property type="entry name" value="LisH"/>
</dbReference>
<dbReference type="OrthoDB" id="206339at2759"/>
<feature type="coiled-coil region" evidence="1">
    <location>
        <begin position="231"/>
        <end position="326"/>
    </location>
</feature>
<keyword evidence="1" id="KW-0175">Coiled coil</keyword>
<dbReference type="OMA" id="HEMEMIR"/>
<evidence type="ECO:0000313" key="3">
    <source>
        <dbReference type="Proteomes" id="UP000009022"/>
    </source>
</evidence>
<dbReference type="AlphaFoldDB" id="B3S7A9"/>
<dbReference type="STRING" id="10228.B3S7A9"/>
<dbReference type="PANTHER" id="PTHR39063">
    <property type="entry name" value="ORAL-FACIAL-DIGITAL SYNDROME 1 PROTEIN HOMOLOG"/>
    <property type="match status" value="1"/>
</dbReference>
<proteinExistence type="predicted"/>
<dbReference type="HOGENOM" id="CLU_764079_0_0_1"/>